<dbReference type="Gene3D" id="3.40.50.12780">
    <property type="entry name" value="N-terminal domain of ligase-like"/>
    <property type="match status" value="1"/>
</dbReference>
<protein>
    <submittedName>
        <fullName evidence="3">AMP-binding protein</fullName>
    </submittedName>
</protein>
<name>A0ABU4C4J8_RHOGO</name>
<keyword evidence="4" id="KW-1185">Reference proteome</keyword>
<dbReference type="EMBL" id="JAWLKB010000045">
    <property type="protein sequence ID" value="MDV6271416.1"/>
    <property type="molecule type" value="Genomic_DNA"/>
</dbReference>
<dbReference type="Pfam" id="PF00501">
    <property type="entry name" value="AMP-binding"/>
    <property type="match status" value="1"/>
</dbReference>
<dbReference type="RefSeq" id="WP_317545865.1">
    <property type="nucleotide sequence ID" value="NZ_JAWLKB010000045.1"/>
</dbReference>
<organism evidence="3 4">
    <name type="scientific">Rhodococcus globerulus</name>
    <dbReference type="NCBI Taxonomy" id="33008"/>
    <lineage>
        <taxon>Bacteria</taxon>
        <taxon>Bacillati</taxon>
        <taxon>Actinomycetota</taxon>
        <taxon>Actinomycetes</taxon>
        <taxon>Mycobacteriales</taxon>
        <taxon>Nocardiaceae</taxon>
        <taxon>Rhodococcus</taxon>
    </lineage>
</organism>
<dbReference type="PANTHER" id="PTHR43767:SF1">
    <property type="entry name" value="NONRIBOSOMAL PEPTIDE SYNTHASE PES1 (EUROFUNG)-RELATED"/>
    <property type="match status" value="1"/>
</dbReference>
<feature type="domain" description="AMP-dependent synthetase/ligase" evidence="1">
    <location>
        <begin position="6"/>
        <end position="373"/>
    </location>
</feature>
<sequence length="519" mass="56792">MSTYLRQTARRYADRIAIIDGSESITWSRFDAGVDRLTRQLLDRGIRHGDPVLLHSPNCIQQVMAMYAVWRAGGILVPVNFRCSPAEIVTMARTSKSKMLIGHSDYPDHVSAVAEAGLLTLGHVVIDNELDESGDDSTVGFDSENPPIDARVGQDQPAWYFFTSGTSGNPKAAVLTHHTLSYIITNRLADIVPGTTQHDVSLAIAPLSHGAGTHLLCQVARGATTVLARSRPFDPDQIWDLIEEHRVTNLFTVPAILKQLAQSPAAESSDHSSLRYVLYGGAPMTMNDREHARSVIGDKLVQFYGMAEVTGTMTVLTPEDHELEPADINGIGPAGFPRIGVELSIQDESGLILPPGQTGEICAAGMPVFAGYLDNDTANREAFVNGWFRTGDIGYMNERGCLYITGRASDMYISGGHNIYPRELEEHLSRHPHIVEAAVVGIPDDEWGETGVAVCISDDTITPTKDELISWLSGRVARYKLPRHFVFQKTMPLSANGKVTKKDLRALIIDELRNLTGRS</sequence>
<dbReference type="InterPro" id="IPR000873">
    <property type="entry name" value="AMP-dep_synth/lig_dom"/>
</dbReference>
<dbReference type="SUPFAM" id="SSF56801">
    <property type="entry name" value="Acetyl-CoA synthetase-like"/>
    <property type="match status" value="1"/>
</dbReference>
<accession>A0ABU4C4J8</accession>
<evidence type="ECO:0000259" key="2">
    <source>
        <dbReference type="Pfam" id="PF13193"/>
    </source>
</evidence>
<dbReference type="InterPro" id="IPR045851">
    <property type="entry name" value="AMP-bd_C_sf"/>
</dbReference>
<dbReference type="InterPro" id="IPR050237">
    <property type="entry name" value="ATP-dep_AMP-bd_enzyme"/>
</dbReference>
<reference evidence="3 4" key="1">
    <citation type="submission" date="2023-10" db="EMBL/GenBank/DDBJ databases">
        <title>Development of a sustainable strategy for remediation of hydrocarbon-contaminated territories based on the waste exchange concept.</title>
        <authorList>
            <person name="Krivoruchko A."/>
        </authorList>
    </citation>
    <scope>NUCLEOTIDE SEQUENCE [LARGE SCALE GENOMIC DNA]</scope>
    <source>
        <strain evidence="3 4">IEGM 1203</strain>
    </source>
</reference>
<dbReference type="InterPro" id="IPR042099">
    <property type="entry name" value="ANL_N_sf"/>
</dbReference>
<evidence type="ECO:0000259" key="1">
    <source>
        <dbReference type="Pfam" id="PF00501"/>
    </source>
</evidence>
<dbReference type="PANTHER" id="PTHR43767">
    <property type="entry name" value="LONG-CHAIN-FATTY-ACID--COA LIGASE"/>
    <property type="match status" value="1"/>
</dbReference>
<comment type="caution">
    <text evidence="3">The sequence shown here is derived from an EMBL/GenBank/DDBJ whole genome shotgun (WGS) entry which is preliminary data.</text>
</comment>
<gene>
    <name evidence="3" type="ORF">R3Q16_32920</name>
</gene>
<feature type="domain" description="AMP-binding enzyme C-terminal" evidence="2">
    <location>
        <begin position="423"/>
        <end position="498"/>
    </location>
</feature>
<dbReference type="InterPro" id="IPR020845">
    <property type="entry name" value="AMP-binding_CS"/>
</dbReference>
<dbReference type="Pfam" id="PF13193">
    <property type="entry name" value="AMP-binding_C"/>
    <property type="match status" value="1"/>
</dbReference>
<proteinExistence type="predicted"/>
<evidence type="ECO:0000313" key="4">
    <source>
        <dbReference type="Proteomes" id="UP001185927"/>
    </source>
</evidence>
<dbReference type="PROSITE" id="PS00455">
    <property type="entry name" value="AMP_BINDING"/>
    <property type="match status" value="1"/>
</dbReference>
<dbReference type="Proteomes" id="UP001185927">
    <property type="component" value="Unassembled WGS sequence"/>
</dbReference>
<dbReference type="Gene3D" id="3.30.300.30">
    <property type="match status" value="1"/>
</dbReference>
<evidence type="ECO:0000313" key="3">
    <source>
        <dbReference type="EMBL" id="MDV6271416.1"/>
    </source>
</evidence>
<dbReference type="InterPro" id="IPR025110">
    <property type="entry name" value="AMP-bd_C"/>
</dbReference>